<dbReference type="Proteomes" id="UP000050525">
    <property type="component" value="Unassembled WGS sequence"/>
</dbReference>
<evidence type="ECO:0000256" key="1">
    <source>
        <dbReference type="SAM" id="MobiDB-lite"/>
    </source>
</evidence>
<name>A0A151MHB1_ALLMI</name>
<accession>A0A151MHB1</accession>
<sequence>MLPPLSLPAKHAAALQSPWLEKDRSSSGPPHLQNSGSTKEDECLPGLGYRHSQRRKSMARAHCTSFSSMTHLATLPYCTRISVSG</sequence>
<feature type="region of interest" description="Disordered" evidence="1">
    <location>
        <begin position="1"/>
        <end position="55"/>
    </location>
</feature>
<proteinExistence type="predicted"/>
<evidence type="ECO:0000313" key="3">
    <source>
        <dbReference type="Proteomes" id="UP000050525"/>
    </source>
</evidence>
<reference evidence="2 3" key="1">
    <citation type="journal article" date="2012" name="Genome Biol.">
        <title>Sequencing three crocodilian genomes to illuminate the evolution of archosaurs and amniotes.</title>
        <authorList>
            <person name="St John J.A."/>
            <person name="Braun E.L."/>
            <person name="Isberg S.R."/>
            <person name="Miles L.G."/>
            <person name="Chong A.Y."/>
            <person name="Gongora J."/>
            <person name="Dalzell P."/>
            <person name="Moran C."/>
            <person name="Bed'hom B."/>
            <person name="Abzhanov A."/>
            <person name="Burgess S.C."/>
            <person name="Cooksey A.M."/>
            <person name="Castoe T.A."/>
            <person name="Crawford N.G."/>
            <person name="Densmore L.D."/>
            <person name="Drew J.C."/>
            <person name="Edwards S.V."/>
            <person name="Faircloth B.C."/>
            <person name="Fujita M.K."/>
            <person name="Greenwold M.J."/>
            <person name="Hoffmann F.G."/>
            <person name="Howard J.M."/>
            <person name="Iguchi T."/>
            <person name="Janes D.E."/>
            <person name="Khan S.Y."/>
            <person name="Kohno S."/>
            <person name="de Koning A.J."/>
            <person name="Lance S.L."/>
            <person name="McCarthy F.M."/>
            <person name="McCormack J.E."/>
            <person name="Merchant M.E."/>
            <person name="Peterson D.G."/>
            <person name="Pollock D.D."/>
            <person name="Pourmand N."/>
            <person name="Raney B.J."/>
            <person name="Roessler K.A."/>
            <person name="Sanford J.R."/>
            <person name="Sawyer R.H."/>
            <person name="Schmidt C.J."/>
            <person name="Triplett E.W."/>
            <person name="Tuberville T.D."/>
            <person name="Venegas-Anaya M."/>
            <person name="Howard J.T."/>
            <person name="Jarvis E.D."/>
            <person name="Guillette L.J.Jr."/>
            <person name="Glenn T.C."/>
            <person name="Green R.E."/>
            <person name="Ray D.A."/>
        </authorList>
    </citation>
    <scope>NUCLEOTIDE SEQUENCE [LARGE SCALE GENOMIC DNA]</scope>
    <source>
        <strain evidence="2">KSC_2009_1</strain>
    </source>
</reference>
<dbReference type="EMBL" id="AKHW03006164">
    <property type="protein sequence ID" value="KYO23916.1"/>
    <property type="molecule type" value="Genomic_DNA"/>
</dbReference>
<keyword evidence="3" id="KW-1185">Reference proteome</keyword>
<feature type="compositionally biased region" description="Polar residues" evidence="1">
    <location>
        <begin position="26"/>
        <end position="37"/>
    </location>
</feature>
<protein>
    <submittedName>
        <fullName evidence="2">Uncharacterized protein</fullName>
    </submittedName>
</protein>
<organism evidence="2 3">
    <name type="scientific">Alligator mississippiensis</name>
    <name type="common">American alligator</name>
    <dbReference type="NCBI Taxonomy" id="8496"/>
    <lineage>
        <taxon>Eukaryota</taxon>
        <taxon>Metazoa</taxon>
        <taxon>Chordata</taxon>
        <taxon>Craniata</taxon>
        <taxon>Vertebrata</taxon>
        <taxon>Euteleostomi</taxon>
        <taxon>Archelosauria</taxon>
        <taxon>Archosauria</taxon>
        <taxon>Crocodylia</taxon>
        <taxon>Alligatoridae</taxon>
        <taxon>Alligatorinae</taxon>
        <taxon>Alligator</taxon>
    </lineage>
</organism>
<evidence type="ECO:0000313" key="2">
    <source>
        <dbReference type="EMBL" id="KYO23916.1"/>
    </source>
</evidence>
<dbReference type="AlphaFoldDB" id="A0A151MHB1"/>
<gene>
    <name evidence="2" type="ORF">Y1Q_0015887</name>
</gene>
<comment type="caution">
    <text evidence="2">The sequence shown here is derived from an EMBL/GenBank/DDBJ whole genome shotgun (WGS) entry which is preliminary data.</text>
</comment>